<keyword evidence="2" id="KW-1185">Reference proteome</keyword>
<accession>G4SYL1</accession>
<evidence type="ECO:0008006" key="3">
    <source>
        <dbReference type="Google" id="ProtNLM"/>
    </source>
</evidence>
<dbReference type="STRING" id="1091494.MEALZ_1509"/>
<dbReference type="AlphaFoldDB" id="G4SYL1"/>
<name>G4SYL1_META2</name>
<evidence type="ECO:0000313" key="1">
    <source>
        <dbReference type="EMBL" id="CCE23197.1"/>
    </source>
</evidence>
<reference evidence="2" key="1">
    <citation type="journal article" date="2012" name="J. Bacteriol.">
        <title>Genome sequence of the haloalkaliphilic methanotrophic bacterium Methylomicrobium alcaliphilum 20Z.</title>
        <authorList>
            <person name="Vuilleumier S."/>
            <person name="Khmelenina V.N."/>
            <person name="Bringel F."/>
            <person name="Reshetnikov A.S."/>
            <person name="Lajus A."/>
            <person name="Mangenot S."/>
            <person name="Rouy Z."/>
            <person name="Op den Camp H.J."/>
            <person name="Jetten M.S."/>
            <person name="Dispirito A.A."/>
            <person name="Dunfield P."/>
            <person name="Klotz M.G."/>
            <person name="Semrau J.D."/>
            <person name="Stein L.Y."/>
            <person name="Barbe V."/>
            <person name="Medigue C."/>
            <person name="Trotsenko Y.A."/>
            <person name="Kalyuzhnaya M.G."/>
        </authorList>
    </citation>
    <scope>NUCLEOTIDE SEQUENCE [LARGE SCALE GENOMIC DNA]</scope>
    <source>
        <strain evidence="2">DSM 19304 / NCIMB 14124 / VKM B-2133 / 20Z</strain>
    </source>
</reference>
<dbReference type="SUPFAM" id="SSF52172">
    <property type="entry name" value="CheY-like"/>
    <property type="match status" value="1"/>
</dbReference>
<sequence>MMVNGPILCADDESYNLGILRMALKEHHSLVFARSGRETLLAVAKHRPAFCPRNTRKYLITGKVRCPYAA</sequence>
<evidence type="ECO:0000313" key="2">
    <source>
        <dbReference type="Proteomes" id="UP000008315"/>
    </source>
</evidence>
<protein>
    <recommendedName>
        <fullName evidence="3">Response regulatory domain-containing protein</fullName>
    </recommendedName>
</protein>
<dbReference type="EMBL" id="FO082060">
    <property type="protein sequence ID" value="CCE23197.1"/>
    <property type="molecule type" value="Genomic_DNA"/>
</dbReference>
<proteinExistence type="predicted"/>
<dbReference type="KEGG" id="mah:MEALZ_1509"/>
<dbReference type="Proteomes" id="UP000008315">
    <property type="component" value="Chromosome"/>
</dbReference>
<dbReference type="InterPro" id="IPR011006">
    <property type="entry name" value="CheY-like_superfamily"/>
</dbReference>
<gene>
    <name evidence="1" type="ordered locus">MEALZ_1509</name>
</gene>
<dbReference type="HOGENOM" id="CLU_2753189_0_0_6"/>
<organism evidence="1 2">
    <name type="scientific">Methylotuvimicrobium alcaliphilum (strain DSM 19304 / NCIMB 14124 / VKM B-2133 / 20Z)</name>
    <name type="common">Methylomicrobium alcaliphilum</name>
    <dbReference type="NCBI Taxonomy" id="1091494"/>
    <lineage>
        <taxon>Bacteria</taxon>
        <taxon>Pseudomonadati</taxon>
        <taxon>Pseudomonadota</taxon>
        <taxon>Gammaproteobacteria</taxon>
        <taxon>Methylococcales</taxon>
        <taxon>Methylococcaceae</taxon>
        <taxon>Methylotuvimicrobium</taxon>
    </lineage>
</organism>